<feature type="signal peptide" evidence="1">
    <location>
        <begin position="1"/>
        <end position="23"/>
    </location>
</feature>
<proteinExistence type="predicted"/>
<name>A0ABT3IEH0_9BACT</name>
<dbReference type="Proteomes" id="UP001207742">
    <property type="component" value="Unassembled WGS sequence"/>
</dbReference>
<protein>
    <recommendedName>
        <fullName evidence="4">DUF4890 domain-containing protein</fullName>
    </recommendedName>
</protein>
<sequence>MKYITVYTILLLLCISSAVQVHAQADSSHSRGRWSAEGRADKITDKIARELSLDKQQSKQILSINQDIVRRLDLVHMDKSLTKKERMQQYRTLDAERSQRFKTVLNATQYKKWNDWELKKKEHLEAKMEKKRQRKAARDASQTE</sequence>
<comment type="caution">
    <text evidence="2">The sequence shown here is derived from an EMBL/GenBank/DDBJ whole genome shotgun (WGS) entry which is preliminary data.</text>
</comment>
<evidence type="ECO:0000256" key="1">
    <source>
        <dbReference type="SAM" id="SignalP"/>
    </source>
</evidence>
<evidence type="ECO:0000313" key="2">
    <source>
        <dbReference type="EMBL" id="MCW3482354.1"/>
    </source>
</evidence>
<gene>
    <name evidence="2" type="ORF">OL497_00475</name>
</gene>
<keyword evidence="1" id="KW-0732">Signal</keyword>
<accession>A0ABT3IEH0</accession>
<organism evidence="2 3">
    <name type="scientific">Chitinophaga nivalis</name>
    <dbReference type="NCBI Taxonomy" id="2991709"/>
    <lineage>
        <taxon>Bacteria</taxon>
        <taxon>Pseudomonadati</taxon>
        <taxon>Bacteroidota</taxon>
        <taxon>Chitinophagia</taxon>
        <taxon>Chitinophagales</taxon>
        <taxon>Chitinophagaceae</taxon>
        <taxon>Chitinophaga</taxon>
    </lineage>
</organism>
<evidence type="ECO:0000313" key="3">
    <source>
        <dbReference type="Proteomes" id="UP001207742"/>
    </source>
</evidence>
<keyword evidence="3" id="KW-1185">Reference proteome</keyword>
<dbReference type="EMBL" id="JAPDNS010000001">
    <property type="protein sequence ID" value="MCW3482354.1"/>
    <property type="molecule type" value="Genomic_DNA"/>
</dbReference>
<dbReference type="RefSeq" id="WP_264726669.1">
    <property type="nucleotide sequence ID" value="NZ_JAPDNR010000001.1"/>
</dbReference>
<feature type="chain" id="PRO_5046861647" description="DUF4890 domain-containing protein" evidence="1">
    <location>
        <begin position="24"/>
        <end position="144"/>
    </location>
</feature>
<reference evidence="2 3" key="1">
    <citation type="submission" date="2022-10" db="EMBL/GenBank/DDBJ databases">
        <title>Chitinophaga nivalis PC15 sp. nov., isolated from Pyeongchang county, South Korea.</title>
        <authorList>
            <person name="Trinh H.N."/>
        </authorList>
    </citation>
    <scope>NUCLEOTIDE SEQUENCE [LARGE SCALE GENOMIC DNA]</scope>
    <source>
        <strain evidence="2 3">PC14</strain>
    </source>
</reference>
<evidence type="ECO:0008006" key="4">
    <source>
        <dbReference type="Google" id="ProtNLM"/>
    </source>
</evidence>